<proteinExistence type="predicted"/>
<dbReference type="EMBL" id="BPLR01004703">
    <property type="protein sequence ID" value="GIX96841.1"/>
    <property type="molecule type" value="Genomic_DNA"/>
</dbReference>
<evidence type="ECO:0000256" key="1">
    <source>
        <dbReference type="SAM" id="Phobius"/>
    </source>
</evidence>
<keyword evidence="1" id="KW-1133">Transmembrane helix</keyword>
<evidence type="ECO:0000313" key="2">
    <source>
        <dbReference type="EMBL" id="GIX96841.1"/>
    </source>
</evidence>
<comment type="caution">
    <text evidence="2">The sequence shown here is derived from an EMBL/GenBank/DDBJ whole genome shotgun (WGS) entry which is preliminary data.</text>
</comment>
<dbReference type="Proteomes" id="UP001054945">
    <property type="component" value="Unassembled WGS sequence"/>
</dbReference>
<accession>A0AAV4PIE2</accession>
<name>A0AAV4PIE2_CAEEX</name>
<sequence>MPPKNKCNAEANEYLEYVSDMLEVRFCLKCAVSFGHCYGQLYGAEVARPADNFSNTLYSSTLAALLSLVITMFLIN</sequence>
<dbReference type="AlphaFoldDB" id="A0AAV4PIE2"/>
<gene>
    <name evidence="2" type="ORF">CEXT_215191</name>
</gene>
<protein>
    <submittedName>
        <fullName evidence="2">Uncharacterized protein</fullName>
    </submittedName>
</protein>
<keyword evidence="1" id="KW-0812">Transmembrane</keyword>
<keyword evidence="1" id="KW-0472">Membrane</keyword>
<feature type="transmembrane region" description="Helical" evidence="1">
    <location>
        <begin position="57"/>
        <end position="75"/>
    </location>
</feature>
<organism evidence="2 3">
    <name type="scientific">Caerostris extrusa</name>
    <name type="common">Bark spider</name>
    <name type="synonym">Caerostris bankana</name>
    <dbReference type="NCBI Taxonomy" id="172846"/>
    <lineage>
        <taxon>Eukaryota</taxon>
        <taxon>Metazoa</taxon>
        <taxon>Ecdysozoa</taxon>
        <taxon>Arthropoda</taxon>
        <taxon>Chelicerata</taxon>
        <taxon>Arachnida</taxon>
        <taxon>Araneae</taxon>
        <taxon>Araneomorphae</taxon>
        <taxon>Entelegynae</taxon>
        <taxon>Araneoidea</taxon>
        <taxon>Araneidae</taxon>
        <taxon>Caerostris</taxon>
    </lineage>
</organism>
<reference evidence="2 3" key="1">
    <citation type="submission" date="2021-06" db="EMBL/GenBank/DDBJ databases">
        <title>Caerostris extrusa draft genome.</title>
        <authorList>
            <person name="Kono N."/>
            <person name="Arakawa K."/>
        </authorList>
    </citation>
    <scope>NUCLEOTIDE SEQUENCE [LARGE SCALE GENOMIC DNA]</scope>
</reference>
<evidence type="ECO:0000313" key="3">
    <source>
        <dbReference type="Proteomes" id="UP001054945"/>
    </source>
</evidence>
<keyword evidence="3" id="KW-1185">Reference proteome</keyword>